<dbReference type="InterPro" id="IPR010982">
    <property type="entry name" value="Lambda_DNA-bd_dom_sf"/>
</dbReference>
<protein>
    <submittedName>
        <fullName evidence="2">Helix-turn-helix</fullName>
    </submittedName>
</protein>
<dbReference type="AlphaFoldDB" id="A0A1H4M7N8"/>
<evidence type="ECO:0000313" key="3">
    <source>
        <dbReference type="Proteomes" id="UP000183038"/>
    </source>
</evidence>
<dbReference type="PROSITE" id="PS50943">
    <property type="entry name" value="HTH_CROC1"/>
    <property type="match status" value="1"/>
</dbReference>
<feature type="domain" description="HTH cro/C1-type" evidence="1">
    <location>
        <begin position="14"/>
        <end position="68"/>
    </location>
</feature>
<evidence type="ECO:0000259" key="1">
    <source>
        <dbReference type="PROSITE" id="PS50943"/>
    </source>
</evidence>
<name>A0A1H4M7N8_9FLAO</name>
<gene>
    <name evidence="2" type="ORF">SAMN05192540_1552</name>
</gene>
<dbReference type="Gene3D" id="1.10.260.40">
    <property type="entry name" value="lambda repressor-like DNA-binding domains"/>
    <property type="match status" value="1"/>
</dbReference>
<dbReference type="CDD" id="cd00093">
    <property type="entry name" value="HTH_XRE"/>
    <property type="match status" value="1"/>
</dbReference>
<dbReference type="Proteomes" id="UP000183038">
    <property type="component" value="Unassembled WGS sequence"/>
</dbReference>
<accession>A0A1H4M7N8</accession>
<evidence type="ECO:0000313" key="2">
    <source>
        <dbReference type="EMBL" id="SEB79059.1"/>
    </source>
</evidence>
<dbReference type="InterPro" id="IPR001387">
    <property type="entry name" value="Cro/C1-type_HTH"/>
</dbReference>
<dbReference type="Pfam" id="PF01381">
    <property type="entry name" value="HTH_3"/>
    <property type="match status" value="1"/>
</dbReference>
<organism evidence="2 3">
    <name type="scientific">Maribacter dokdonensis</name>
    <dbReference type="NCBI Taxonomy" id="320912"/>
    <lineage>
        <taxon>Bacteria</taxon>
        <taxon>Pseudomonadati</taxon>
        <taxon>Bacteroidota</taxon>
        <taxon>Flavobacteriia</taxon>
        <taxon>Flavobacteriales</taxon>
        <taxon>Flavobacteriaceae</taxon>
        <taxon>Maribacter</taxon>
    </lineage>
</organism>
<reference evidence="2 3" key="1">
    <citation type="submission" date="2016-10" db="EMBL/GenBank/DDBJ databases">
        <authorList>
            <person name="de Groot N.N."/>
        </authorList>
    </citation>
    <scope>NUCLEOTIDE SEQUENCE [LARGE SCALE GENOMIC DNA]</scope>
    <source>
        <strain evidence="2 3">MAR_2009_71</strain>
    </source>
</reference>
<sequence length="116" mass="13390">MYDTLTKFTFGEHIKKLREEHGLPIRKVAAFVDIDPSTLSKIERGERSANKEIVPSIAELFKEDEEMLNMILLSDKIAYDLIEESNPSTILEIVLKKIKILKNKNLKQGSLDFEKR</sequence>
<dbReference type="SUPFAM" id="SSF47413">
    <property type="entry name" value="lambda repressor-like DNA-binding domains"/>
    <property type="match status" value="1"/>
</dbReference>
<proteinExistence type="predicted"/>
<dbReference type="RefSeq" id="WP_074671581.1">
    <property type="nucleotide sequence ID" value="NZ_FNTB01000001.1"/>
</dbReference>
<dbReference type="SMART" id="SM00530">
    <property type="entry name" value="HTH_XRE"/>
    <property type="match status" value="1"/>
</dbReference>
<dbReference type="EMBL" id="FNTB01000001">
    <property type="protein sequence ID" value="SEB79059.1"/>
    <property type="molecule type" value="Genomic_DNA"/>
</dbReference>
<dbReference type="GO" id="GO:0003677">
    <property type="term" value="F:DNA binding"/>
    <property type="evidence" value="ECO:0007669"/>
    <property type="project" value="InterPro"/>
</dbReference>
<dbReference type="OrthoDB" id="4762426at2"/>